<evidence type="ECO:0000256" key="8">
    <source>
        <dbReference type="ARBA" id="ARBA00022679"/>
    </source>
</evidence>
<dbReference type="PIRSF" id="PIRSF000498">
    <property type="entry name" value="Riboflavin_syn_A"/>
    <property type="match status" value="1"/>
</dbReference>
<dbReference type="NCBIfam" id="NF009566">
    <property type="entry name" value="PRK13020.1"/>
    <property type="match status" value="1"/>
</dbReference>
<dbReference type="Pfam" id="PF00677">
    <property type="entry name" value="Lum_binding"/>
    <property type="match status" value="2"/>
</dbReference>
<dbReference type="PANTHER" id="PTHR21098">
    <property type="entry name" value="RIBOFLAVIN SYNTHASE ALPHA CHAIN"/>
    <property type="match status" value="1"/>
</dbReference>
<name>A0A249L5B2_9ACTN</name>
<proteinExistence type="predicted"/>
<dbReference type="InterPro" id="IPR026017">
    <property type="entry name" value="Lumazine-bd_dom"/>
</dbReference>
<evidence type="ECO:0000259" key="12">
    <source>
        <dbReference type="PROSITE" id="PS51177"/>
    </source>
</evidence>
<comment type="catalytic activity">
    <reaction evidence="1">
        <text>2 6,7-dimethyl-8-(1-D-ribityl)lumazine + H(+) = 5-amino-6-(D-ribitylamino)uracil + riboflavin</text>
        <dbReference type="Rhea" id="RHEA:20772"/>
        <dbReference type="ChEBI" id="CHEBI:15378"/>
        <dbReference type="ChEBI" id="CHEBI:15934"/>
        <dbReference type="ChEBI" id="CHEBI:57986"/>
        <dbReference type="ChEBI" id="CHEBI:58201"/>
        <dbReference type="EC" id="2.5.1.9"/>
    </reaction>
</comment>
<evidence type="ECO:0000256" key="4">
    <source>
        <dbReference type="ARBA" id="ARBA00011233"/>
    </source>
</evidence>
<dbReference type="GO" id="GO:0004746">
    <property type="term" value="F:riboflavin synthase activity"/>
    <property type="evidence" value="ECO:0007669"/>
    <property type="project" value="UniProtKB-UniRule"/>
</dbReference>
<dbReference type="Gene3D" id="2.40.30.20">
    <property type="match status" value="2"/>
</dbReference>
<dbReference type="OrthoDB" id="9788537at2"/>
<evidence type="ECO:0000256" key="6">
    <source>
        <dbReference type="ARBA" id="ARBA00013950"/>
    </source>
</evidence>
<feature type="domain" description="Lumazine-binding" evidence="12">
    <location>
        <begin position="97"/>
        <end position="193"/>
    </location>
</feature>
<evidence type="ECO:0000256" key="10">
    <source>
        <dbReference type="NCBIfam" id="TIGR00187"/>
    </source>
</evidence>
<evidence type="ECO:0000256" key="9">
    <source>
        <dbReference type="ARBA" id="ARBA00022737"/>
    </source>
</evidence>
<evidence type="ECO:0000256" key="5">
    <source>
        <dbReference type="ARBA" id="ARBA00012827"/>
    </source>
</evidence>
<evidence type="ECO:0000256" key="3">
    <source>
        <dbReference type="ARBA" id="ARBA00004887"/>
    </source>
</evidence>
<dbReference type="NCBIfam" id="TIGR00187">
    <property type="entry name" value="ribE"/>
    <property type="match status" value="1"/>
</dbReference>
<organism evidence="13 14">
    <name type="scientific">Candidatus Nanopelagicus abundans</name>
    <dbReference type="NCBI Taxonomy" id="1884916"/>
    <lineage>
        <taxon>Bacteria</taxon>
        <taxon>Bacillati</taxon>
        <taxon>Actinomycetota</taxon>
        <taxon>Actinomycetes</taxon>
        <taxon>Candidatus Nanopelagicales</taxon>
        <taxon>Candidatus Nanopelagicaceae</taxon>
        <taxon>Candidatus Nanopelagicus</taxon>
    </lineage>
</organism>
<dbReference type="PROSITE" id="PS51177">
    <property type="entry name" value="LUMAZINE_BIND"/>
    <property type="match status" value="2"/>
</dbReference>
<dbReference type="EMBL" id="CP016779">
    <property type="protein sequence ID" value="ASY24207.1"/>
    <property type="molecule type" value="Genomic_DNA"/>
</dbReference>
<feature type="domain" description="Lumazine-binding" evidence="12">
    <location>
        <begin position="1"/>
        <end position="96"/>
    </location>
</feature>
<comment type="subunit">
    <text evidence="4">Homotrimer.</text>
</comment>
<feature type="repeat" description="Lumazine-binding" evidence="11">
    <location>
        <begin position="97"/>
        <end position="193"/>
    </location>
</feature>
<sequence length="200" mass="21759">MFTGIIQEVGKVKEITRFTDFAQIEIACGQVLSKLNIGDSIAVNGVCLTATKINTVSFEADVMIKTLELTSLGKLSNSDLVNLELAMLASDRFGGHFVQGHVDAVAVVTKTLVTKDWTQIQIKVSPDLLKYIVAQGSICLDGVSLTVGEVAQDLISVWLIPKTLEKTNFADKKIGDVLNVEVDLLAKHVERLMQSKSRDV</sequence>
<dbReference type="PANTHER" id="PTHR21098:SF0">
    <property type="entry name" value="RIBOFLAVIN SYNTHASE"/>
    <property type="match status" value="1"/>
</dbReference>
<dbReference type="GO" id="GO:0009231">
    <property type="term" value="P:riboflavin biosynthetic process"/>
    <property type="evidence" value="ECO:0007669"/>
    <property type="project" value="UniProtKB-KW"/>
</dbReference>
<evidence type="ECO:0000256" key="7">
    <source>
        <dbReference type="ARBA" id="ARBA00022619"/>
    </source>
</evidence>
<comment type="function">
    <text evidence="2">Catalyzes the dismutation of two molecules of 6,7-dimethyl-8-ribityllumazine, resulting in the formation of riboflavin and 5-amino-6-(D-ribitylamino)uracil.</text>
</comment>
<dbReference type="InterPro" id="IPR001783">
    <property type="entry name" value="Lumazine-bd"/>
</dbReference>
<protein>
    <recommendedName>
        <fullName evidence="6 10">Riboflavin synthase</fullName>
        <ecNumber evidence="5 10">2.5.1.9</ecNumber>
    </recommendedName>
</protein>
<dbReference type="InterPro" id="IPR023366">
    <property type="entry name" value="ATP_synth_asu-like_sf"/>
</dbReference>
<dbReference type="KEGG" id="nab:B1sIIB91_04780"/>
<dbReference type="InterPro" id="IPR017938">
    <property type="entry name" value="Riboflavin_synthase-like_b-brl"/>
</dbReference>
<dbReference type="CDD" id="cd00402">
    <property type="entry name" value="Riboflavin_synthase_like"/>
    <property type="match status" value="1"/>
</dbReference>
<dbReference type="FunFam" id="2.40.30.20:FF:000003">
    <property type="entry name" value="Riboflavin synthase, alpha subunit"/>
    <property type="match status" value="1"/>
</dbReference>
<dbReference type="FunFam" id="2.40.30.20:FF:000004">
    <property type="entry name" value="Riboflavin synthase, alpha subunit"/>
    <property type="match status" value="1"/>
</dbReference>
<dbReference type="NCBIfam" id="NF006767">
    <property type="entry name" value="PRK09289.1"/>
    <property type="match status" value="1"/>
</dbReference>
<evidence type="ECO:0000256" key="1">
    <source>
        <dbReference type="ARBA" id="ARBA00000968"/>
    </source>
</evidence>
<reference evidence="13 14" key="1">
    <citation type="submission" date="2016-07" db="EMBL/GenBank/DDBJ databases">
        <title>High microdiversification within the ubiquitous acI lineage of Actinobacteria.</title>
        <authorList>
            <person name="Neuenschwander S.M."/>
            <person name="Salcher M."/>
            <person name="Ghai R."/>
            <person name="Pernthaler J."/>
        </authorList>
    </citation>
    <scope>NUCLEOTIDE SEQUENCE [LARGE SCALE GENOMIC DNA]</scope>
    <source>
        <strain evidence="13">MMS-IIB-91</strain>
    </source>
</reference>
<dbReference type="EC" id="2.5.1.9" evidence="5 10"/>
<evidence type="ECO:0000256" key="2">
    <source>
        <dbReference type="ARBA" id="ARBA00002803"/>
    </source>
</evidence>
<keyword evidence="7" id="KW-0686">Riboflavin biosynthesis</keyword>
<dbReference type="SUPFAM" id="SSF63380">
    <property type="entry name" value="Riboflavin synthase domain-like"/>
    <property type="match status" value="2"/>
</dbReference>
<evidence type="ECO:0000256" key="11">
    <source>
        <dbReference type="PROSITE-ProRule" id="PRU00524"/>
    </source>
</evidence>
<feature type="repeat" description="Lumazine-binding" evidence="11">
    <location>
        <begin position="1"/>
        <end position="96"/>
    </location>
</feature>
<dbReference type="RefSeq" id="WP_095688466.1">
    <property type="nucleotide sequence ID" value="NZ_CP016779.1"/>
</dbReference>
<keyword evidence="14" id="KW-1185">Reference proteome</keyword>
<gene>
    <name evidence="13" type="ORF">B1sIIB91_04780</name>
</gene>
<evidence type="ECO:0000313" key="14">
    <source>
        <dbReference type="Proteomes" id="UP000217210"/>
    </source>
</evidence>
<dbReference type="Proteomes" id="UP000217210">
    <property type="component" value="Chromosome"/>
</dbReference>
<accession>A0A249L5B2</accession>
<keyword evidence="9" id="KW-0677">Repeat</keyword>
<keyword evidence="8" id="KW-0808">Transferase</keyword>
<comment type="pathway">
    <text evidence="3">Cofactor biosynthesis; riboflavin biosynthesis; riboflavin from 2-hydroxy-3-oxobutyl phosphate and 5-amino-6-(D-ribitylamino)uracil: step 2/2.</text>
</comment>
<evidence type="ECO:0000313" key="13">
    <source>
        <dbReference type="EMBL" id="ASY24207.1"/>
    </source>
</evidence>
<dbReference type="AlphaFoldDB" id="A0A249L5B2"/>